<dbReference type="InterPro" id="IPR020040">
    <property type="entry name" value="Ribosomal_uL6_a/b-dom"/>
</dbReference>
<evidence type="ECO:0000256" key="1">
    <source>
        <dbReference type="ARBA" id="ARBA00009356"/>
    </source>
</evidence>
<dbReference type="SUPFAM" id="SSF56053">
    <property type="entry name" value="Ribosomal protein L6"/>
    <property type="match status" value="2"/>
</dbReference>
<evidence type="ECO:0000256" key="5">
    <source>
        <dbReference type="RuleBase" id="RU003869"/>
    </source>
</evidence>
<evidence type="ECO:0000256" key="4">
    <source>
        <dbReference type="HAMAP-Rule" id="MF_01365"/>
    </source>
</evidence>
<dbReference type="Proteomes" id="UP000176951">
    <property type="component" value="Unassembled WGS sequence"/>
</dbReference>
<dbReference type="PANTHER" id="PTHR11655:SF14">
    <property type="entry name" value="LARGE RIBOSOMAL SUBUNIT PROTEIN UL6M"/>
    <property type="match status" value="1"/>
</dbReference>
<keyword evidence="4 6" id="KW-0699">rRNA-binding</keyword>
<feature type="domain" description="Large ribosomal subunit protein uL6 alpha-beta" evidence="7">
    <location>
        <begin position="15"/>
        <end position="89"/>
    </location>
</feature>
<dbReference type="InterPro" id="IPR019906">
    <property type="entry name" value="Ribosomal_uL6_bac-type"/>
</dbReference>
<comment type="caution">
    <text evidence="8">The sequence shown here is derived from an EMBL/GenBank/DDBJ whole genome shotgun (WGS) entry which is preliminary data.</text>
</comment>
<evidence type="ECO:0000256" key="3">
    <source>
        <dbReference type="ARBA" id="ARBA00023274"/>
    </source>
</evidence>
<comment type="function">
    <text evidence="4 6">This protein binds to the 23S rRNA, and is important in its secondary structure. It is located near the subunit interface in the base of the L7/L12 stalk, and near the tRNA binding site of the peptidyltransferase center.</text>
</comment>
<proteinExistence type="inferred from homology"/>
<dbReference type="GO" id="GO:0002181">
    <property type="term" value="P:cytoplasmic translation"/>
    <property type="evidence" value="ECO:0007669"/>
    <property type="project" value="TreeGrafter"/>
</dbReference>
<keyword evidence="2 4" id="KW-0689">Ribosomal protein</keyword>
<evidence type="ECO:0000256" key="6">
    <source>
        <dbReference type="RuleBase" id="RU003870"/>
    </source>
</evidence>
<dbReference type="HAMAP" id="MF_01365_B">
    <property type="entry name" value="Ribosomal_uL6_B"/>
    <property type="match status" value="1"/>
</dbReference>
<gene>
    <name evidence="4" type="primary">rplF</name>
    <name evidence="8" type="ORF">A3A97_00655</name>
</gene>
<comment type="similarity">
    <text evidence="1 4 5">Belongs to the universal ribosomal protein uL6 family.</text>
</comment>
<sequence>MSRIGKKQINILKGVTTQINEIDREKGTREILITGPKGTNHVFIPQEINVAVEGDILTCSPASANNKVSALWGLSRALLAGAIVGVTQGFVKKLEIEGIGYRANIEGTTLVLSLGFSHPVRLEPPKGIVFSTEKNSILVSGIDKQMVGQMAAQIRSFKKPEPYKGKGIRYAGEVVRRKAGKKAAVAAK</sequence>
<evidence type="ECO:0000259" key="7">
    <source>
        <dbReference type="Pfam" id="PF00347"/>
    </source>
</evidence>
<dbReference type="Pfam" id="PF00347">
    <property type="entry name" value="Ribosomal_L6"/>
    <property type="match status" value="2"/>
</dbReference>
<dbReference type="InterPro" id="IPR000702">
    <property type="entry name" value="Ribosomal_uL6-like"/>
</dbReference>
<dbReference type="PIRSF" id="PIRSF002162">
    <property type="entry name" value="Ribosomal_L6"/>
    <property type="match status" value="1"/>
</dbReference>
<accession>A0A1G2PUP1</accession>
<feature type="domain" description="Large ribosomal subunit protein uL6 alpha-beta" evidence="7">
    <location>
        <begin position="98"/>
        <end position="170"/>
    </location>
</feature>
<reference evidence="8 9" key="1">
    <citation type="journal article" date="2016" name="Nat. Commun.">
        <title>Thousands of microbial genomes shed light on interconnected biogeochemical processes in an aquifer system.</title>
        <authorList>
            <person name="Anantharaman K."/>
            <person name="Brown C.T."/>
            <person name="Hug L.A."/>
            <person name="Sharon I."/>
            <person name="Castelle C.J."/>
            <person name="Probst A.J."/>
            <person name="Thomas B.C."/>
            <person name="Singh A."/>
            <person name="Wilkins M.J."/>
            <person name="Karaoz U."/>
            <person name="Brodie E.L."/>
            <person name="Williams K.H."/>
            <person name="Hubbard S.S."/>
            <person name="Banfield J.F."/>
        </authorList>
    </citation>
    <scope>NUCLEOTIDE SEQUENCE [LARGE SCALE GENOMIC DNA]</scope>
</reference>
<dbReference type="GO" id="GO:0022625">
    <property type="term" value="C:cytosolic large ribosomal subunit"/>
    <property type="evidence" value="ECO:0007669"/>
    <property type="project" value="UniProtKB-UniRule"/>
</dbReference>
<dbReference type="InterPro" id="IPR002358">
    <property type="entry name" value="Ribosomal_uL6_CS"/>
</dbReference>
<organism evidence="8 9">
    <name type="scientific">Candidatus Terrybacteria bacterium RIFCSPLOWO2_01_FULL_40_23</name>
    <dbReference type="NCBI Taxonomy" id="1802366"/>
    <lineage>
        <taxon>Bacteria</taxon>
        <taxon>Candidatus Terryibacteriota</taxon>
    </lineage>
</organism>
<comment type="subunit">
    <text evidence="4">Part of the 50S ribosomal subunit.</text>
</comment>
<evidence type="ECO:0000256" key="2">
    <source>
        <dbReference type="ARBA" id="ARBA00022980"/>
    </source>
</evidence>
<dbReference type="InterPro" id="IPR036789">
    <property type="entry name" value="Ribosomal_uL6-like_a/b-dom_sf"/>
</dbReference>
<dbReference type="AlphaFoldDB" id="A0A1G2PUP1"/>
<dbReference type="GO" id="GO:0003735">
    <property type="term" value="F:structural constituent of ribosome"/>
    <property type="evidence" value="ECO:0007669"/>
    <property type="project" value="UniProtKB-UniRule"/>
</dbReference>
<evidence type="ECO:0000313" key="9">
    <source>
        <dbReference type="Proteomes" id="UP000176951"/>
    </source>
</evidence>
<dbReference type="PRINTS" id="PR00059">
    <property type="entry name" value="RIBOSOMALL6"/>
</dbReference>
<name>A0A1G2PUP1_9BACT</name>
<dbReference type="GO" id="GO:0019843">
    <property type="term" value="F:rRNA binding"/>
    <property type="evidence" value="ECO:0007669"/>
    <property type="project" value="UniProtKB-UniRule"/>
</dbReference>
<dbReference type="Gene3D" id="3.90.930.12">
    <property type="entry name" value="Ribosomal protein L6, alpha-beta domain"/>
    <property type="match status" value="2"/>
</dbReference>
<keyword evidence="4 6" id="KW-0694">RNA-binding</keyword>
<dbReference type="NCBIfam" id="TIGR03654">
    <property type="entry name" value="L6_bact"/>
    <property type="match status" value="1"/>
</dbReference>
<dbReference type="PROSITE" id="PS00525">
    <property type="entry name" value="RIBOSOMAL_L6_1"/>
    <property type="match status" value="1"/>
</dbReference>
<dbReference type="PANTHER" id="PTHR11655">
    <property type="entry name" value="60S/50S RIBOSOMAL PROTEIN L6/L9"/>
    <property type="match status" value="1"/>
</dbReference>
<evidence type="ECO:0000313" key="8">
    <source>
        <dbReference type="EMBL" id="OHA52044.1"/>
    </source>
</evidence>
<keyword evidence="3 4" id="KW-0687">Ribonucleoprotein</keyword>
<dbReference type="FunFam" id="3.90.930.12:FF:000001">
    <property type="entry name" value="50S ribosomal protein L6"/>
    <property type="match status" value="1"/>
</dbReference>
<protein>
    <recommendedName>
        <fullName evidence="4">Large ribosomal subunit protein uL6</fullName>
    </recommendedName>
</protein>
<dbReference type="EMBL" id="MHSW01000014">
    <property type="protein sequence ID" value="OHA52044.1"/>
    <property type="molecule type" value="Genomic_DNA"/>
</dbReference>